<proteinExistence type="predicted"/>
<name>A0A841R6W3_9SPIO</name>
<dbReference type="EMBL" id="JACHGJ010000002">
    <property type="protein sequence ID" value="MBB6479576.1"/>
    <property type="molecule type" value="Genomic_DNA"/>
</dbReference>
<dbReference type="InterPro" id="IPR022002">
    <property type="entry name" value="ChsH2_Znr"/>
</dbReference>
<dbReference type="InterPro" id="IPR012340">
    <property type="entry name" value="NA-bd_OB-fold"/>
</dbReference>
<evidence type="ECO:0000259" key="1">
    <source>
        <dbReference type="Pfam" id="PF12172"/>
    </source>
</evidence>
<feature type="domain" description="ChsH2 rubredoxin-like zinc ribbon" evidence="1">
    <location>
        <begin position="10"/>
        <end position="39"/>
    </location>
</feature>
<dbReference type="SUPFAM" id="SSF50249">
    <property type="entry name" value="Nucleic acid-binding proteins"/>
    <property type="match status" value="1"/>
</dbReference>
<keyword evidence="3" id="KW-1185">Reference proteome</keyword>
<protein>
    <recommendedName>
        <fullName evidence="1">ChsH2 rubredoxin-like zinc ribbon domain-containing protein</fullName>
    </recommendedName>
</protein>
<reference evidence="2 3" key="1">
    <citation type="submission" date="2020-08" db="EMBL/GenBank/DDBJ databases">
        <title>Genomic Encyclopedia of Type Strains, Phase IV (KMG-IV): sequencing the most valuable type-strain genomes for metagenomic binning, comparative biology and taxonomic classification.</title>
        <authorList>
            <person name="Goeker M."/>
        </authorList>
    </citation>
    <scope>NUCLEOTIDE SEQUENCE [LARGE SCALE GENOMIC DNA]</scope>
    <source>
        <strain evidence="2 3">DSM 2461</strain>
    </source>
</reference>
<dbReference type="AlphaFoldDB" id="A0A841R6W3"/>
<gene>
    <name evidence="2" type="ORF">HNR50_001234</name>
</gene>
<organism evidence="2 3">
    <name type="scientific">Spirochaeta isovalerica</name>
    <dbReference type="NCBI Taxonomy" id="150"/>
    <lineage>
        <taxon>Bacteria</taxon>
        <taxon>Pseudomonadati</taxon>
        <taxon>Spirochaetota</taxon>
        <taxon>Spirochaetia</taxon>
        <taxon>Spirochaetales</taxon>
        <taxon>Spirochaetaceae</taxon>
        <taxon>Spirochaeta</taxon>
    </lineage>
</organism>
<evidence type="ECO:0000313" key="2">
    <source>
        <dbReference type="EMBL" id="MBB6479576.1"/>
    </source>
</evidence>
<dbReference type="Pfam" id="PF12172">
    <property type="entry name" value="zf-ChsH2"/>
    <property type="match status" value="1"/>
</dbReference>
<dbReference type="Proteomes" id="UP000587760">
    <property type="component" value="Unassembled WGS sequence"/>
</dbReference>
<sequence length="130" mass="14586">MIDFSAYGVKTPEVYAVKCPSCGKLHYPAPMICNKCGERRDPSGVIFKDWETVSLSGECKLLAWTRVYALPEGLDMQYLLFGIVEFPNGLRASGRLEVDKPETGMKLNARVETMDNSKGKEFDGFIFESF</sequence>
<evidence type="ECO:0000313" key="3">
    <source>
        <dbReference type="Proteomes" id="UP000587760"/>
    </source>
</evidence>
<accession>A0A841R6W3</accession>
<dbReference type="RefSeq" id="WP_184744945.1">
    <property type="nucleotide sequence ID" value="NZ_JACHGJ010000002.1"/>
</dbReference>
<comment type="caution">
    <text evidence="2">The sequence shown here is derived from an EMBL/GenBank/DDBJ whole genome shotgun (WGS) entry which is preliminary data.</text>
</comment>